<comment type="function">
    <text evidence="7">Hydrolyzes ribosome-free peptidyl-tRNAs (with 1 or more amino acids incorporated), which drop off the ribosome during protein synthesis, or as a result of ribosome stalling.</text>
</comment>
<dbReference type="NCBIfam" id="TIGR00447">
    <property type="entry name" value="pth"/>
    <property type="match status" value="1"/>
</dbReference>
<evidence type="ECO:0000256" key="5">
    <source>
        <dbReference type="ARBA" id="ARBA00038063"/>
    </source>
</evidence>
<evidence type="ECO:0000256" key="1">
    <source>
        <dbReference type="ARBA" id="ARBA00013260"/>
    </source>
</evidence>
<dbReference type="EC" id="3.1.1.29" evidence="1 7"/>
<dbReference type="Gene3D" id="3.40.50.1470">
    <property type="entry name" value="Peptidyl-tRNA hydrolase"/>
    <property type="match status" value="1"/>
</dbReference>
<keyword evidence="7" id="KW-0963">Cytoplasm</keyword>
<dbReference type="Proteomes" id="UP001209076">
    <property type="component" value="Unassembled WGS sequence"/>
</dbReference>
<dbReference type="PANTHER" id="PTHR17224">
    <property type="entry name" value="PEPTIDYL-TRNA HYDROLASE"/>
    <property type="match status" value="1"/>
</dbReference>
<name>A0ABT2PUS9_9MOLU</name>
<dbReference type="GO" id="GO:0004045">
    <property type="term" value="F:peptidyl-tRNA hydrolase activity"/>
    <property type="evidence" value="ECO:0007669"/>
    <property type="project" value="UniProtKB-EC"/>
</dbReference>
<dbReference type="RefSeq" id="WP_262095406.1">
    <property type="nucleotide sequence ID" value="NZ_JAOEGN010000001.1"/>
</dbReference>
<comment type="caution">
    <text evidence="10">The sequence shown here is derived from an EMBL/GenBank/DDBJ whole genome shotgun (WGS) entry which is preliminary data.</text>
</comment>
<feature type="active site" description="Proton acceptor" evidence="7">
    <location>
        <position position="19"/>
    </location>
</feature>
<proteinExistence type="inferred from homology"/>
<evidence type="ECO:0000313" key="11">
    <source>
        <dbReference type="Proteomes" id="UP001209076"/>
    </source>
</evidence>
<dbReference type="InterPro" id="IPR001328">
    <property type="entry name" value="Pept_tRNA_hydro"/>
</dbReference>
<evidence type="ECO:0000256" key="4">
    <source>
        <dbReference type="ARBA" id="ARBA00022884"/>
    </source>
</evidence>
<sequence length="190" mass="20774">MKLIVGLGNPGKEYVHTRHNVGFEVLDLLSESLSAPFKLDKAFKGFIATTTVGLEKVILLKPTTFMNLSGESVIAVSQFYKVPLEDILVIYDDIALDVARLRLRETGSAGGHNGVKSLIAHLGTQAFKRIRVGISGTDKSLHSHVLGKFTKDEMPLMQISYRHAADAAKDFIQGAKFVDIMTKYNTPGVS</sequence>
<comment type="similarity">
    <text evidence="5 7 9">Belongs to the PTH family.</text>
</comment>
<comment type="subunit">
    <text evidence="7">Monomer.</text>
</comment>
<evidence type="ECO:0000256" key="8">
    <source>
        <dbReference type="RuleBase" id="RU000673"/>
    </source>
</evidence>
<comment type="catalytic activity">
    <reaction evidence="7 8">
        <text>an N-acyl-L-alpha-aminoacyl-tRNA + H2O = an N-acyl-L-amino acid + a tRNA + H(+)</text>
        <dbReference type="Rhea" id="RHEA:54448"/>
        <dbReference type="Rhea" id="RHEA-COMP:10123"/>
        <dbReference type="Rhea" id="RHEA-COMP:13883"/>
        <dbReference type="ChEBI" id="CHEBI:15377"/>
        <dbReference type="ChEBI" id="CHEBI:15378"/>
        <dbReference type="ChEBI" id="CHEBI:59874"/>
        <dbReference type="ChEBI" id="CHEBI:78442"/>
        <dbReference type="ChEBI" id="CHEBI:138191"/>
        <dbReference type="EC" id="3.1.1.29"/>
    </reaction>
</comment>
<dbReference type="PROSITE" id="PS01195">
    <property type="entry name" value="PEPT_TRNA_HYDROL_1"/>
    <property type="match status" value="1"/>
</dbReference>
<dbReference type="InterPro" id="IPR036416">
    <property type="entry name" value="Pept_tRNA_hydro_sf"/>
</dbReference>
<dbReference type="SUPFAM" id="SSF53178">
    <property type="entry name" value="Peptidyl-tRNA hydrolase-like"/>
    <property type="match status" value="1"/>
</dbReference>
<dbReference type="PROSITE" id="PS01196">
    <property type="entry name" value="PEPT_TRNA_HYDROL_2"/>
    <property type="match status" value="1"/>
</dbReference>
<feature type="binding site" evidence="7">
    <location>
        <position position="67"/>
    </location>
    <ligand>
        <name>tRNA</name>
        <dbReference type="ChEBI" id="CHEBI:17843"/>
    </ligand>
</feature>
<keyword evidence="11" id="KW-1185">Reference proteome</keyword>
<evidence type="ECO:0000256" key="7">
    <source>
        <dbReference type="HAMAP-Rule" id="MF_00083"/>
    </source>
</evidence>
<dbReference type="EMBL" id="JAOEGN010000001">
    <property type="protein sequence ID" value="MCU0104191.1"/>
    <property type="molecule type" value="Genomic_DNA"/>
</dbReference>
<dbReference type="CDD" id="cd00462">
    <property type="entry name" value="PTH"/>
    <property type="match status" value="1"/>
</dbReference>
<feature type="site" description="Stabilizes the basic form of H active site to accept a proton" evidence="7">
    <location>
        <position position="92"/>
    </location>
</feature>
<feature type="binding site" evidence="7">
    <location>
        <position position="65"/>
    </location>
    <ligand>
        <name>tRNA</name>
        <dbReference type="ChEBI" id="CHEBI:17843"/>
    </ligand>
</feature>
<accession>A0ABT2PUS9</accession>
<dbReference type="PANTHER" id="PTHR17224:SF1">
    <property type="entry name" value="PEPTIDYL-TRNA HYDROLASE"/>
    <property type="match status" value="1"/>
</dbReference>
<gene>
    <name evidence="7 10" type="primary">pth</name>
    <name evidence="10" type="ORF">N7603_00755</name>
</gene>
<keyword evidence="2 7" id="KW-0820">tRNA-binding</keyword>
<feature type="site" description="Discriminates between blocked and unblocked aminoacyl-tRNA" evidence="7">
    <location>
        <position position="9"/>
    </location>
</feature>
<feature type="binding site" evidence="7">
    <location>
        <position position="113"/>
    </location>
    <ligand>
        <name>tRNA</name>
        <dbReference type="ChEBI" id="CHEBI:17843"/>
    </ligand>
</feature>
<dbReference type="HAMAP" id="MF_00083">
    <property type="entry name" value="Pept_tRNA_hydro_bact"/>
    <property type="match status" value="1"/>
</dbReference>
<protein>
    <recommendedName>
        <fullName evidence="6 7">Peptidyl-tRNA hydrolase</fullName>
        <shortName evidence="7">Pth</shortName>
        <ecNumber evidence="1 7">3.1.1.29</ecNumber>
    </recommendedName>
</protein>
<evidence type="ECO:0000313" key="10">
    <source>
        <dbReference type="EMBL" id="MCU0104191.1"/>
    </source>
</evidence>
<evidence type="ECO:0000256" key="2">
    <source>
        <dbReference type="ARBA" id="ARBA00022555"/>
    </source>
</evidence>
<comment type="subcellular location">
    <subcellularLocation>
        <location evidence="7">Cytoplasm</location>
    </subcellularLocation>
</comment>
<comment type="function">
    <text evidence="7">Catalyzes the release of premature peptidyl moieties from peptidyl-tRNA molecules trapped in stalled 50S ribosomal subunits, and thus maintains levels of free tRNAs and 50S ribosomes.</text>
</comment>
<evidence type="ECO:0000256" key="6">
    <source>
        <dbReference type="ARBA" id="ARBA00050038"/>
    </source>
</evidence>
<keyword evidence="3 7" id="KW-0378">Hydrolase</keyword>
<organism evidence="10 11">
    <name type="scientific">Paracholeplasma vituli</name>
    <dbReference type="NCBI Taxonomy" id="69473"/>
    <lineage>
        <taxon>Bacteria</taxon>
        <taxon>Bacillati</taxon>
        <taxon>Mycoplasmatota</taxon>
        <taxon>Mollicutes</taxon>
        <taxon>Acholeplasmatales</taxon>
        <taxon>Acholeplasmataceae</taxon>
        <taxon>Paracholeplasma</taxon>
    </lineage>
</organism>
<dbReference type="GO" id="GO:0016740">
    <property type="term" value="F:transferase activity"/>
    <property type="evidence" value="ECO:0007669"/>
    <property type="project" value="UniProtKB-KW"/>
</dbReference>
<evidence type="ECO:0000256" key="9">
    <source>
        <dbReference type="RuleBase" id="RU004320"/>
    </source>
</evidence>
<dbReference type="InterPro" id="IPR018171">
    <property type="entry name" value="Pept_tRNA_hydro_CS"/>
</dbReference>
<keyword evidence="10" id="KW-0808">Transferase</keyword>
<dbReference type="Pfam" id="PF01195">
    <property type="entry name" value="Pept_tRNA_hydro"/>
    <property type="match status" value="1"/>
</dbReference>
<evidence type="ECO:0000256" key="3">
    <source>
        <dbReference type="ARBA" id="ARBA00022801"/>
    </source>
</evidence>
<feature type="binding site" evidence="7">
    <location>
        <position position="14"/>
    </location>
    <ligand>
        <name>tRNA</name>
        <dbReference type="ChEBI" id="CHEBI:17843"/>
    </ligand>
</feature>
<reference evidence="11" key="1">
    <citation type="submission" date="2023-07" db="EMBL/GenBank/DDBJ databases">
        <title>Novel Mycoplasma species identified in domestic and wild animals.</title>
        <authorList>
            <person name="Volokhov D.V."/>
            <person name="Furtak V.A."/>
            <person name="Zagorodnyaya T.A."/>
        </authorList>
    </citation>
    <scope>NUCLEOTIDE SEQUENCE [LARGE SCALE GENOMIC DNA]</scope>
    <source>
        <strain evidence="11">92-19</strain>
    </source>
</reference>
<keyword evidence="4 7" id="KW-0694">RNA-binding</keyword>